<keyword evidence="3" id="KW-1185">Reference proteome</keyword>
<comment type="caution">
    <text evidence="2">The sequence shown here is derived from an EMBL/GenBank/DDBJ whole genome shotgun (WGS) entry which is preliminary data.</text>
</comment>
<sequence>MELTVEAKQQFIQTLTKNLPVLRAKLGMSQAELASKVGLARQTIASIENEKRPMMWQTFLSILMLFYCNPKTEPLLCALGIYNQQLEEFFVS</sequence>
<dbReference type="Pfam" id="PF01381">
    <property type="entry name" value="HTH_3"/>
    <property type="match status" value="1"/>
</dbReference>
<dbReference type="SMART" id="SM00530">
    <property type="entry name" value="HTH_XRE"/>
    <property type="match status" value="1"/>
</dbReference>
<accession>C0ED40</accession>
<evidence type="ECO:0000259" key="1">
    <source>
        <dbReference type="PROSITE" id="PS50943"/>
    </source>
</evidence>
<evidence type="ECO:0000313" key="2">
    <source>
        <dbReference type="EMBL" id="EEG30553.1"/>
    </source>
</evidence>
<dbReference type="EMBL" id="ACEC01000060">
    <property type="protein sequence ID" value="EEG30553.1"/>
    <property type="molecule type" value="Genomic_DNA"/>
</dbReference>
<evidence type="ECO:0000313" key="3">
    <source>
        <dbReference type="Proteomes" id="UP000003340"/>
    </source>
</evidence>
<reference evidence="2 3" key="2">
    <citation type="submission" date="2009-02" db="EMBL/GenBank/DDBJ databases">
        <title>Draft genome sequence of Clostridium methylpentosum (DSM 5476).</title>
        <authorList>
            <person name="Sudarsanam P."/>
            <person name="Ley R."/>
            <person name="Guruge J."/>
            <person name="Turnbaugh P.J."/>
            <person name="Mahowald M."/>
            <person name="Liep D."/>
            <person name="Gordon J."/>
        </authorList>
    </citation>
    <scope>NUCLEOTIDE SEQUENCE [LARGE SCALE GENOMIC DNA]</scope>
    <source>
        <strain evidence="2 3">DSM 5476</strain>
    </source>
</reference>
<dbReference type="Gene3D" id="1.10.260.40">
    <property type="entry name" value="lambda repressor-like DNA-binding domains"/>
    <property type="match status" value="1"/>
</dbReference>
<gene>
    <name evidence="2" type="ORF">CLOSTMETH_01766</name>
</gene>
<dbReference type="CDD" id="cd00093">
    <property type="entry name" value="HTH_XRE"/>
    <property type="match status" value="1"/>
</dbReference>
<feature type="domain" description="HTH cro/C1-type" evidence="1">
    <location>
        <begin position="22"/>
        <end position="52"/>
    </location>
</feature>
<organism evidence="2 3">
    <name type="scientific">[Clostridium] methylpentosum DSM 5476</name>
    <dbReference type="NCBI Taxonomy" id="537013"/>
    <lineage>
        <taxon>Bacteria</taxon>
        <taxon>Bacillati</taxon>
        <taxon>Bacillota</taxon>
        <taxon>Clostridia</taxon>
        <taxon>Eubacteriales</taxon>
        <taxon>Oscillospiraceae</taxon>
        <taxon>Oscillospiraceae incertae sedis</taxon>
    </lineage>
</organism>
<dbReference type="eggNOG" id="ENOG50334TF">
    <property type="taxonomic scope" value="Bacteria"/>
</dbReference>
<dbReference type="InterPro" id="IPR001387">
    <property type="entry name" value="Cro/C1-type_HTH"/>
</dbReference>
<proteinExistence type="predicted"/>
<dbReference type="STRING" id="537013.CLOSTMETH_01766"/>
<dbReference type="InterPro" id="IPR010982">
    <property type="entry name" value="Lambda_DNA-bd_dom_sf"/>
</dbReference>
<dbReference type="SUPFAM" id="SSF47413">
    <property type="entry name" value="lambda repressor-like DNA-binding domains"/>
    <property type="match status" value="1"/>
</dbReference>
<dbReference type="Proteomes" id="UP000003340">
    <property type="component" value="Unassembled WGS sequence"/>
</dbReference>
<name>C0ED40_9FIRM</name>
<reference evidence="2 3" key="1">
    <citation type="submission" date="2009-01" db="EMBL/GenBank/DDBJ databases">
        <authorList>
            <person name="Fulton L."/>
            <person name="Clifton S."/>
            <person name="Fulton B."/>
            <person name="Xu J."/>
            <person name="Minx P."/>
            <person name="Pepin K.H."/>
            <person name="Johnson M."/>
            <person name="Bhonagiri V."/>
            <person name="Nash W.E."/>
            <person name="Mardis E.R."/>
            <person name="Wilson R.K."/>
        </authorList>
    </citation>
    <scope>NUCLEOTIDE SEQUENCE [LARGE SCALE GENOMIC DNA]</scope>
    <source>
        <strain evidence="2 3">DSM 5476</strain>
    </source>
</reference>
<dbReference type="GO" id="GO:0003677">
    <property type="term" value="F:DNA binding"/>
    <property type="evidence" value="ECO:0007669"/>
    <property type="project" value="InterPro"/>
</dbReference>
<dbReference type="HOGENOM" id="CLU_2408063_0_0_9"/>
<dbReference type="AlphaFoldDB" id="C0ED40"/>
<dbReference type="PROSITE" id="PS50943">
    <property type="entry name" value="HTH_CROC1"/>
    <property type="match status" value="1"/>
</dbReference>
<protein>
    <recommendedName>
        <fullName evidence="1">HTH cro/C1-type domain-containing protein</fullName>
    </recommendedName>
</protein>